<dbReference type="EMBL" id="LAZR01005604">
    <property type="protein sequence ID" value="KKM98563.1"/>
    <property type="molecule type" value="Genomic_DNA"/>
</dbReference>
<evidence type="ECO:0000313" key="1">
    <source>
        <dbReference type="EMBL" id="KKM98563.1"/>
    </source>
</evidence>
<accession>A0A0F9LYS7</accession>
<name>A0A0F9LYS7_9ZZZZ</name>
<organism evidence="1">
    <name type="scientific">marine sediment metagenome</name>
    <dbReference type="NCBI Taxonomy" id="412755"/>
    <lineage>
        <taxon>unclassified sequences</taxon>
        <taxon>metagenomes</taxon>
        <taxon>ecological metagenomes</taxon>
    </lineage>
</organism>
<gene>
    <name evidence="1" type="ORF">LCGC14_1156610</name>
</gene>
<sequence length="328" mass="37953">MTKKVKRVKPESTHELVIFETKKEKESKIFDKYSFETVDQEDKIILKNQFIPFAAHYMYSINLENNSLAPITDLKIKVNYPDFLTLTRSKSIIHLPDSVAEENVKLITLEFDELNENSKKQIQLHFTPTQLNVDGEVRTVVSFVNNKDFVRVLTSQPAIIYIDNITIEPKIIPSSFIGQFNKKEGIKKVIKSLGIGTNKKVKANIYFDILEQILLLRNLQLITKDPFKKILWFFGDELESKEDILVIGQIVSKKVEIIGISRNQHLLISLLTMLSNDFIDRILFDGIVNNRKEIYDLECKYCGAVLPSFSKRGKSIECKNCKYEQVIW</sequence>
<dbReference type="AlphaFoldDB" id="A0A0F9LYS7"/>
<reference evidence="1" key="1">
    <citation type="journal article" date="2015" name="Nature">
        <title>Complex archaea that bridge the gap between prokaryotes and eukaryotes.</title>
        <authorList>
            <person name="Spang A."/>
            <person name="Saw J.H."/>
            <person name="Jorgensen S.L."/>
            <person name="Zaremba-Niedzwiedzka K."/>
            <person name="Martijn J."/>
            <person name="Lind A.E."/>
            <person name="van Eijk R."/>
            <person name="Schleper C."/>
            <person name="Guy L."/>
            <person name="Ettema T.J."/>
        </authorList>
    </citation>
    <scope>NUCLEOTIDE SEQUENCE</scope>
</reference>
<comment type="caution">
    <text evidence="1">The sequence shown here is derived from an EMBL/GenBank/DDBJ whole genome shotgun (WGS) entry which is preliminary data.</text>
</comment>
<proteinExistence type="predicted"/>
<protein>
    <submittedName>
        <fullName evidence="1">Uncharacterized protein</fullName>
    </submittedName>
</protein>